<keyword evidence="2" id="KW-0812">Transmembrane</keyword>
<accession>A0AA39AFW5</accession>
<reference evidence="3 4" key="1">
    <citation type="journal article" date="2023" name="BMC Biotechnol.">
        <title>Vitis rotundifolia cv Carlos genome sequencing.</title>
        <authorList>
            <person name="Huff M."/>
            <person name="Hulse-Kemp A."/>
            <person name="Scheffler B."/>
            <person name="Youngblood R."/>
            <person name="Simpson S."/>
            <person name="Babiker E."/>
            <person name="Staton M."/>
        </authorList>
    </citation>
    <scope>NUCLEOTIDE SEQUENCE [LARGE SCALE GENOMIC DNA]</scope>
    <source>
        <tissue evidence="3">Leaf</tissue>
    </source>
</reference>
<sequence length="98" mass="10605">MAVQRQTAASRSARPPMRLQQGVFAGVPTTACSKSFNKSAHTPNLRVSLGQAALAGGFLGWCLGFGTVKKRRFRARRRAVVARAFEAISKTTKGKKRS</sequence>
<name>A0AA39AFW5_VITRO</name>
<evidence type="ECO:0000313" key="3">
    <source>
        <dbReference type="EMBL" id="KAJ9706878.1"/>
    </source>
</evidence>
<protein>
    <submittedName>
        <fullName evidence="3">Uncharacterized protein</fullName>
    </submittedName>
</protein>
<evidence type="ECO:0000256" key="1">
    <source>
        <dbReference type="SAM" id="MobiDB-lite"/>
    </source>
</evidence>
<gene>
    <name evidence="3" type="ORF">PVL29_002036</name>
</gene>
<keyword evidence="4" id="KW-1185">Reference proteome</keyword>
<comment type="caution">
    <text evidence="3">The sequence shown here is derived from an EMBL/GenBank/DDBJ whole genome shotgun (WGS) entry which is preliminary data.</text>
</comment>
<feature type="region of interest" description="Disordered" evidence="1">
    <location>
        <begin position="1"/>
        <end position="20"/>
    </location>
</feature>
<dbReference type="AlphaFoldDB" id="A0AA39AFW5"/>
<keyword evidence="2" id="KW-1133">Transmembrane helix</keyword>
<keyword evidence="2" id="KW-0472">Membrane</keyword>
<organism evidence="3 4">
    <name type="scientific">Vitis rotundifolia</name>
    <name type="common">Muscadine grape</name>
    <dbReference type="NCBI Taxonomy" id="103349"/>
    <lineage>
        <taxon>Eukaryota</taxon>
        <taxon>Viridiplantae</taxon>
        <taxon>Streptophyta</taxon>
        <taxon>Embryophyta</taxon>
        <taxon>Tracheophyta</taxon>
        <taxon>Spermatophyta</taxon>
        <taxon>Magnoliopsida</taxon>
        <taxon>eudicotyledons</taxon>
        <taxon>Gunneridae</taxon>
        <taxon>Pentapetalae</taxon>
        <taxon>rosids</taxon>
        <taxon>Vitales</taxon>
        <taxon>Vitaceae</taxon>
        <taxon>Viteae</taxon>
        <taxon>Vitis</taxon>
    </lineage>
</organism>
<evidence type="ECO:0000313" key="4">
    <source>
        <dbReference type="Proteomes" id="UP001168098"/>
    </source>
</evidence>
<dbReference type="Proteomes" id="UP001168098">
    <property type="component" value="Unassembled WGS sequence"/>
</dbReference>
<proteinExistence type="predicted"/>
<feature type="compositionally biased region" description="Polar residues" evidence="1">
    <location>
        <begin position="1"/>
        <end position="10"/>
    </location>
</feature>
<evidence type="ECO:0000256" key="2">
    <source>
        <dbReference type="SAM" id="Phobius"/>
    </source>
</evidence>
<feature type="transmembrane region" description="Helical" evidence="2">
    <location>
        <begin position="49"/>
        <end position="68"/>
    </location>
</feature>
<dbReference type="EMBL" id="JARBHA010000002">
    <property type="protein sequence ID" value="KAJ9706878.1"/>
    <property type="molecule type" value="Genomic_DNA"/>
</dbReference>